<dbReference type="InterPro" id="IPR036179">
    <property type="entry name" value="Ig-like_dom_sf"/>
</dbReference>
<dbReference type="KEGG" id="dpx:DAPPUDRAFT_245437"/>
<dbReference type="STRING" id="6669.E9GND5"/>
<keyword evidence="4" id="KW-0325">Glycoprotein</keyword>
<dbReference type="FunCoup" id="E9GND5">
    <property type="interactions" value="86"/>
</dbReference>
<dbReference type="OMA" id="HEYAFLE"/>
<feature type="domain" description="Ig-like" evidence="8">
    <location>
        <begin position="119"/>
        <end position="262"/>
    </location>
</feature>
<dbReference type="GO" id="GO:0050839">
    <property type="term" value="F:cell adhesion molecule binding"/>
    <property type="evidence" value="ECO:0000318"/>
    <property type="project" value="GO_Central"/>
</dbReference>
<feature type="compositionally biased region" description="Basic and acidic residues" evidence="6">
    <location>
        <begin position="681"/>
        <end position="693"/>
    </location>
</feature>
<evidence type="ECO:0000256" key="3">
    <source>
        <dbReference type="ARBA" id="ARBA00023157"/>
    </source>
</evidence>
<dbReference type="Proteomes" id="UP000000305">
    <property type="component" value="Unassembled WGS sequence"/>
</dbReference>
<dbReference type="PANTHER" id="PTHR11640:SF31">
    <property type="entry name" value="IRREGULAR CHIASM C-ROUGHEST PROTEIN-RELATED"/>
    <property type="match status" value="1"/>
</dbReference>
<dbReference type="Gene3D" id="2.60.40.10">
    <property type="entry name" value="Immunoglobulins"/>
    <property type="match status" value="5"/>
</dbReference>
<keyword evidence="7" id="KW-0812">Transmembrane</keyword>
<dbReference type="GO" id="GO:0005886">
    <property type="term" value="C:plasma membrane"/>
    <property type="evidence" value="ECO:0000318"/>
    <property type="project" value="GO_Central"/>
</dbReference>
<dbReference type="GO" id="GO:0005911">
    <property type="term" value="C:cell-cell junction"/>
    <property type="evidence" value="ECO:0000318"/>
    <property type="project" value="GO_Central"/>
</dbReference>
<evidence type="ECO:0000256" key="5">
    <source>
        <dbReference type="ARBA" id="ARBA00023319"/>
    </source>
</evidence>
<feature type="region of interest" description="Disordered" evidence="6">
    <location>
        <begin position="681"/>
        <end position="732"/>
    </location>
</feature>
<dbReference type="InterPro" id="IPR003598">
    <property type="entry name" value="Ig_sub2"/>
</dbReference>
<dbReference type="InParanoid" id="E9GND5"/>
<comment type="subcellular location">
    <subcellularLocation>
        <location evidence="1">Membrane</location>
        <topology evidence="1">Single-pass type I membrane protein</topology>
    </subcellularLocation>
</comment>
<dbReference type="InterPro" id="IPR003599">
    <property type="entry name" value="Ig_sub"/>
</dbReference>
<dbReference type="PhylomeDB" id="E9GND5"/>
<organism evidence="9 10">
    <name type="scientific">Daphnia pulex</name>
    <name type="common">Water flea</name>
    <dbReference type="NCBI Taxonomy" id="6669"/>
    <lineage>
        <taxon>Eukaryota</taxon>
        <taxon>Metazoa</taxon>
        <taxon>Ecdysozoa</taxon>
        <taxon>Arthropoda</taxon>
        <taxon>Crustacea</taxon>
        <taxon>Branchiopoda</taxon>
        <taxon>Diplostraca</taxon>
        <taxon>Cladocera</taxon>
        <taxon>Anomopoda</taxon>
        <taxon>Daphniidae</taxon>
        <taxon>Daphnia</taxon>
    </lineage>
</organism>
<keyword evidence="2 7" id="KW-0472">Membrane</keyword>
<feature type="compositionally biased region" description="Polar residues" evidence="6">
    <location>
        <begin position="711"/>
        <end position="720"/>
    </location>
</feature>
<dbReference type="HOGENOM" id="CLU_013520_2_0_1"/>
<evidence type="ECO:0000256" key="4">
    <source>
        <dbReference type="ARBA" id="ARBA00023180"/>
    </source>
</evidence>
<dbReference type="InterPro" id="IPR051275">
    <property type="entry name" value="Cell_adhesion_signaling"/>
</dbReference>
<dbReference type="Pfam" id="PF13927">
    <property type="entry name" value="Ig_3"/>
    <property type="match status" value="2"/>
</dbReference>
<evidence type="ECO:0000259" key="8">
    <source>
        <dbReference type="PROSITE" id="PS50835"/>
    </source>
</evidence>
<reference evidence="9 10" key="1">
    <citation type="journal article" date="2011" name="Science">
        <title>The ecoresponsive genome of Daphnia pulex.</title>
        <authorList>
            <person name="Colbourne J.K."/>
            <person name="Pfrender M.E."/>
            <person name="Gilbert D."/>
            <person name="Thomas W.K."/>
            <person name="Tucker A."/>
            <person name="Oakley T.H."/>
            <person name="Tokishita S."/>
            <person name="Aerts A."/>
            <person name="Arnold G.J."/>
            <person name="Basu M.K."/>
            <person name="Bauer D.J."/>
            <person name="Caceres C.E."/>
            <person name="Carmel L."/>
            <person name="Casola C."/>
            <person name="Choi J.H."/>
            <person name="Detter J.C."/>
            <person name="Dong Q."/>
            <person name="Dusheyko S."/>
            <person name="Eads B.D."/>
            <person name="Frohlich T."/>
            <person name="Geiler-Samerotte K.A."/>
            <person name="Gerlach D."/>
            <person name="Hatcher P."/>
            <person name="Jogdeo S."/>
            <person name="Krijgsveld J."/>
            <person name="Kriventseva E.V."/>
            <person name="Kultz D."/>
            <person name="Laforsch C."/>
            <person name="Lindquist E."/>
            <person name="Lopez J."/>
            <person name="Manak J.R."/>
            <person name="Muller J."/>
            <person name="Pangilinan J."/>
            <person name="Patwardhan R.P."/>
            <person name="Pitluck S."/>
            <person name="Pritham E.J."/>
            <person name="Rechtsteiner A."/>
            <person name="Rho M."/>
            <person name="Rogozin I.B."/>
            <person name="Sakarya O."/>
            <person name="Salamov A."/>
            <person name="Schaack S."/>
            <person name="Shapiro H."/>
            <person name="Shiga Y."/>
            <person name="Skalitzky C."/>
            <person name="Smith Z."/>
            <person name="Souvorov A."/>
            <person name="Sung W."/>
            <person name="Tang Z."/>
            <person name="Tsuchiya D."/>
            <person name="Tu H."/>
            <person name="Vos H."/>
            <person name="Wang M."/>
            <person name="Wolf Y.I."/>
            <person name="Yamagata H."/>
            <person name="Yamada T."/>
            <person name="Ye Y."/>
            <person name="Shaw J.R."/>
            <person name="Andrews J."/>
            <person name="Crease T.J."/>
            <person name="Tang H."/>
            <person name="Lucas S.M."/>
            <person name="Robertson H.M."/>
            <person name="Bork P."/>
            <person name="Koonin E.V."/>
            <person name="Zdobnov E.M."/>
            <person name="Grigoriev I.V."/>
            <person name="Lynch M."/>
            <person name="Boore J.L."/>
        </authorList>
    </citation>
    <scope>NUCLEOTIDE SEQUENCE [LARGE SCALE GENOMIC DNA]</scope>
</reference>
<evidence type="ECO:0000256" key="6">
    <source>
        <dbReference type="SAM" id="MobiDB-lite"/>
    </source>
</evidence>
<evidence type="ECO:0000313" key="10">
    <source>
        <dbReference type="Proteomes" id="UP000000305"/>
    </source>
</evidence>
<name>E9GND5_DAPPU</name>
<dbReference type="EMBL" id="GL732554">
    <property type="protein sequence ID" value="EFX79045.1"/>
    <property type="molecule type" value="Genomic_DNA"/>
</dbReference>
<dbReference type="InterPro" id="IPR007110">
    <property type="entry name" value="Ig-like_dom"/>
</dbReference>
<feature type="domain" description="Ig-like" evidence="8">
    <location>
        <begin position="379"/>
        <end position="460"/>
    </location>
</feature>
<dbReference type="PROSITE" id="PS50835">
    <property type="entry name" value="IG_LIKE"/>
    <property type="match status" value="5"/>
</dbReference>
<feature type="domain" description="Ig-like" evidence="8">
    <location>
        <begin position="548"/>
        <end position="642"/>
    </location>
</feature>
<proteinExistence type="predicted"/>
<keyword evidence="5" id="KW-0393">Immunoglobulin domain</keyword>
<evidence type="ECO:0000256" key="7">
    <source>
        <dbReference type="SAM" id="Phobius"/>
    </source>
</evidence>
<feature type="domain" description="Ig-like" evidence="8">
    <location>
        <begin position="465"/>
        <end position="538"/>
    </location>
</feature>
<dbReference type="SMART" id="SM00409">
    <property type="entry name" value="IG"/>
    <property type="match status" value="5"/>
</dbReference>
<dbReference type="PANTHER" id="PTHR11640">
    <property type="entry name" value="NEPHRIN"/>
    <property type="match status" value="1"/>
</dbReference>
<keyword evidence="3" id="KW-1015">Disulfide bond</keyword>
<feature type="transmembrane region" description="Helical" evidence="7">
    <location>
        <begin position="650"/>
        <end position="674"/>
    </location>
</feature>
<evidence type="ECO:0000313" key="9">
    <source>
        <dbReference type="EMBL" id="EFX79045.1"/>
    </source>
</evidence>
<evidence type="ECO:0000256" key="2">
    <source>
        <dbReference type="ARBA" id="ARBA00023136"/>
    </source>
</evidence>
<dbReference type="GO" id="GO:0098609">
    <property type="term" value="P:cell-cell adhesion"/>
    <property type="evidence" value="ECO:0000318"/>
    <property type="project" value="GO_Central"/>
</dbReference>
<sequence length="885" mass="97018">MEGHYPSGSYQPTLVVYNASWSSLLLFPLATPSACQIDSINIASSYQRPEMSNRNIFEASSNYSAMHHNNKRFRQSSSPVDNRRRDSHLFRWSLVVLAFVCCVGGSNGQANGQSLRQVQRFEREPEDQTAVVGETVVMACRVLNKGGVLQWTKDEFGLGSDRNLVGFERYSMIGTEDEGSGVHLDRWISIDGELSPSVRLAPRNTPEMTEIFLKGDLPGYFTANGLPSEGTFSLQIRPVTLEDDGRFQCQVSPGPEASTAIRSRYATLAVTIPPEPPQIVQGSHLITTEDREVELECQSRSGKPAAEIIWLDGDGNLITNNVEVFKEVLADGKRTNVKSVLKLSPKMHYHNKNITCQAQNAAERSPRSVSLLMEVKYAPKVTVTVEQGRIAELESIRLSCHADANPPNVVYKWYINDEIAYGDYTTELTIASASRKLNGAIVKCEVTNAVGKGEDNQTLSVHYSPEIRSRPSNVEADIGSNVTLRCDVNGNPEPEISWTYEGSRRVLSTGPAYTFWMNHDMAGKYTCTARVPGFAEVSADAHVFLKGPPTVRSKRIQFGLEGDTVRIECVAFAVPRPSKITWTHRGYEIDAGDPYVTFDNDPLPDGVRSTLIIREANDKYFGSYNCSVANDYGMDAAEIILRKESGNLQLLFISAGVVGGIVVLIACVMIIVVCQRRSNKKVEEGDKGDRTSKQSDQTSNNDSDLKVDIRTASSLSNPPESEQWDDSSERITPRAVISNGDAMYRYAPGDYTDAQCFPPPKAEGHNNNGYVPYVDYGRDYNPAFAGVSNSQASLYATNPHTVIPMTGIDPRFSAAYGNPYLRSSTTSLPPPHLNGGLATYGSVRSGPAPQVAPARTPPPSAVSPHSQYIVSNKAQLKPGTLATHV</sequence>
<feature type="region of interest" description="Disordered" evidence="6">
    <location>
        <begin position="840"/>
        <end position="864"/>
    </location>
</feature>
<accession>E9GND5</accession>
<dbReference type="eggNOG" id="KOG3510">
    <property type="taxonomic scope" value="Eukaryota"/>
</dbReference>
<dbReference type="InterPro" id="IPR013783">
    <property type="entry name" value="Ig-like_fold"/>
</dbReference>
<evidence type="ECO:0000256" key="1">
    <source>
        <dbReference type="ARBA" id="ARBA00004479"/>
    </source>
</evidence>
<keyword evidence="7" id="KW-1133">Transmembrane helix</keyword>
<dbReference type="OrthoDB" id="6413693at2759"/>
<dbReference type="AlphaFoldDB" id="E9GND5"/>
<feature type="domain" description="Ig-like" evidence="8">
    <location>
        <begin position="277"/>
        <end position="370"/>
    </location>
</feature>
<dbReference type="Pfam" id="PF08205">
    <property type="entry name" value="C2-set_2"/>
    <property type="match status" value="1"/>
</dbReference>
<dbReference type="InterPro" id="IPR013162">
    <property type="entry name" value="CD80_C2-set"/>
</dbReference>
<keyword evidence="10" id="KW-1185">Reference proteome</keyword>
<protein>
    <recommendedName>
        <fullName evidence="8">Ig-like domain-containing protein</fullName>
    </recommendedName>
</protein>
<gene>
    <name evidence="9" type="ORF">DAPPUDRAFT_245437</name>
</gene>
<dbReference type="SMART" id="SM00408">
    <property type="entry name" value="IGc2"/>
    <property type="match status" value="5"/>
</dbReference>
<dbReference type="SUPFAM" id="SSF48726">
    <property type="entry name" value="Immunoglobulin"/>
    <property type="match status" value="4"/>
</dbReference>